<dbReference type="AlphaFoldDB" id="A0AA88J2H4"/>
<dbReference type="InterPro" id="IPR011990">
    <property type="entry name" value="TPR-like_helical_dom_sf"/>
</dbReference>
<organism evidence="3 4">
    <name type="scientific">Ficus carica</name>
    <name type="common">Common fig</name>
    <dbReference type="NCBI Taxonomy" id="3494"/>
    <lineage>
        <taxon>Eukaryota</taxon>
        <taxon>Viridiplantae</taxon>
        <taxon>Streptophyta</taxon>
        <taxon>Embryophyta</taxon>
        <taxon>Tracheophyta</taxon>
        <taxon>Spermatophyta</taxon>
        <taxon>Magnoliopsida</taxon>
        <taxon>eudicotyledons</taxon>
        <taxon>Gunneridae</taxon>
        <taxon>Pentapetalae</taxon>
        <taxon>rosids</taxon>
        <taxon>fabids</taxon>
        <taxon>Rosales</taxon>
        <taxon>Moraceae</taxon>
        <taxon>Ficeae</taxon>
        <taxon>Ficus</taxon>
    </lineage>
</organism>
<dbReference type="InterPro" id="IPR046848">
    <property type="entry name" value="E_motif"/>
</dbReference>
<name>A0AA88J2H4_FICCA</name>
<dbReference type="InterPro" id="IPR046960">
    <property type="entry name" value="PPR_At4g14850-like_plant"/>
</dbReference>
<reference evidence="3" key="1">
    <citation type="submission" date="2023-07" db="EMBL/GenBank/DDBJ databases">
        <title>draft genome sequence of fig (Ficus carica).</title>
        <authorList>
            <person name="Takahashi T."/>
            <person name="Nishimura K."/>
        </authorList>
    </citation>
    <scope>NUCLEOTIDE SEQUENCE</scope>
</reference>
<protein>
    <recommendedName>
        <fullName evidence="5">Pentatricopeptide repeat-containing protein</fullName>
    </recommendedName>
</protein>
<dbReference type="PANTHER" id="PTHR47926">
    <property type="entry name" value="PENTATRICOPEPTIDE REPEAT-CONTAINING PROTEIN"/>
    <property type="match status" value="1"/>
</dbReference>
<dbReference type="InterPro" id="IPR002885">
    <property type="entry name" value="PPR_rpt"/>
</dbReference>
<feature type="repeat" description="PPR" evidence="2">
    <location>
        <begin position="386"/>
        <end position="421"/>
    </location>
</feature>
<keyword evidence="1" id="KW-0677">Repeat</keyword>
<keyword evidence="4" id="KW-1185">Reference proteome</keyword>
<sequence length="579" mass="64626">MKRYPLKKIPRCFSSYENNYPNDHISTTITAQLQREAYESWTSLKLLLDSGTKPNVHAFVHLLRASTNLGWDFLCPQLHSYILRSGFFSDVSISTALIHFYGGINSPNDAHKLLVDMAQPSVVSWNSTISGFLRCGRSRKALDLYFQLERSEIPADSYSLTAALVACGRLGVLRLGRSIHSKVVKLGIGSNTVISNCLIDMYGKCGSIEEAILVFDQIVGGKDIISWNSVIAACAKNGCLKQAIWFFGQMPCPDTISYNELISGFAQCGEMEEAIKILSNMPTPNLSSWNTIITGYVNRNQARRAVDIFCKMHSEDIRMDQFTFSSILSGVAGLPALTWGMLIHCCMIKCGLDRSTVVGSALINMYSKCGEIRKAESIFQALKERNLVTWNAMISGFAHNGKFARVIDLFEQLQMVANIKPDEITFHNVLSACSHNQTPLEAAYQFFELMVKDYGIEPTVEHCCCMIRLMGQRGELRRAERLIYELGFGASAFVWRALLGACEGCRDLKVAKIAAAKVIELEGDKGYAYVVISNICASYGKWEDVEAFRELIREKGMRKEAACSWIEVQNVVPNFALCY</sequence>
<evidence type="ECO:0008006" key="5">
    <source>
        <dbReference type="Google" id="ProtNLM"/>
    </source>
</evidence>
<proteinExistence type="predicted"/>
<feature type="repeat" description="PPR" evidence="2">
    <location>
        <begin position="254"/>
        <end position="288"/>
    </location>
</feature>
<dbReference type="Proteomes" id="UP001187192">
    <property type="component" value="Unassembled WGS sequence"/>
</dbReference>
<dbReference type="PROSITE" id="PS51375">
    <property type="entry name" value="PPR"/>
    <property type="match status" value="4"/>
</dbReference>
<evidence type="ECO:0000256" key="2">
    <source>
        <dbReference type="PROSITE-ProRule" id="PRU00708"/>
    </source>
</evidence>
<comment type="caution">
    <text evidence="3">The sequence shown here is derived from an EMBL/GenBank/DDBJ whole genome shotgun (WGS) entry which is preliminary data.</text>
</comment>
<dbReference type="Pfam" id="PF12854">
    <property type="entry name" value="PPR_1"/>
    <property type="match status" value="1"/>
</dbReference>
<dbReference type="NCBIfam" id="TIGR00756">
    <property type="entry name" value="PPR"/>
    <property type="match status" value="5"/>
</dbReference>
<evidence type="ECO:0000313" key="3">
    <source>
        <dbReference type="EMBL" id="GMN63408.1"/>
    </source>
</evidence>
<dbReference type="FunFam" id="1.25.40.10:FF:001486">
    <property type="entry name" value="Pentatricopeptide repeat-containing protein mitochondrial"/>
    <property type="match status" value="1"/>
</dbReference>
<dbReference type="Pfam" id="PF20431">
    <property type="entry name" value="E_motif"/>
    <property type="match status" value="1"/>
</dbReference>
<dbReference type="GO" id="GO:0003723">
    <property type="term" value="F:RNA binding"/>
    <property type="evidence" value="ECO:0007669"/>
    <property type="project" value="InterPro"/>
</dbReference>
<dbReference type="FunFam" id="1.25.40.10:FF:000606">
    <property type="entry name" value="Putative pentatricopeptide repeat-containing protein"/>
    <property type="match status" value="1"/>
</dbReference>
<dbReference type="EMBL" id="BTGU01000149">
    <property type="protein sequence ID" value="GMN63408.1"/>
    <property type="molecule type" value="Genomic_DNA"/>
</dbReference>
<dbReference type="FunFam" id="1.25.40.10:FF:000090">
    <property type="entry name" value="Pentatricopeptide repeat-containing protein, chloroplastic"/>
    <property type="match status" value="1"/>
</dbReference>
<dbReference type="Gene3D" id="1.25.40.10">
    <property type="entry name" value="Tetratricopeptide repeat domain"/>
    <property type="match status" value="5"/>
</dbReference>
<feature type="repeat" description="PPR" evidence="2">
    <location>
        <begin position="223"/>
        <end position="253"/>
    </location>
</feature>
<dbReference type="Gramene" id="FCD_00013356-RA">
    <property type="protein sequence ID" value="FCD_00013356-RA:cds"/>
    <property type="gene ID" value="FCD_00013356"/>
</dbReference>
<dbReference type="Pfam" id="PF01535">
    <property type="entry name" value="PPR"/>
    <property type="match status" value="3"/>
</dbReference>
<feature type="repeat" description="PPR" evidence="2">
    <location>
        <begin position="121"/>
        <end position="155"/>
    </location>
</feature>
<dbReference type="Pfam" id="PF13041">
    <property type="entry name" value="PPR_2"/>
    <property type="match status" value="2"/>
</dbReference>
<evidence type="ECO:0000313" key="4">
    <source>
        <dbReference type="Proteomes" id="UP001187192"/>
    </source>
</evidence>
<accession>A0AA88J2H4</accession>
<gene>
    <name evidence="3" type="ORF">TIFTF001_032484</name>
</gene>
<evidence type="ECO:0000256" key="1">
    <source>
        <dbReference type="ARBA" id="ARBA00022737"/>
    </source>
</evidence>
<dbReference type="GO" id="GO:0009451">
    <property type="term" value="P:RNA modification"/>
    <property type="evidence" value="ECO:0007669"/>
    <property type="project" value="InterPro"/>
</dbReference>